<dbReference type="InterPro" id="IPR039567">
    <property type="entry name" value="Gly-zipper"/>
</dbReference>
<evidence type="ECO:0000313" key="3">
    <source>
        <dbReference type="EMBL" id="MBD7918790.1"/>
    </source>
</evidence>
<evidence type="ECO:0000259" key="2">
    <source>
        <dbReference type="Pfam" id="PF13488"/>
    </source>
</evidence>
<dbReference type="Pfam" id="PF13488">
    <property type="entry name" value="Gly-zipper_Omp"/>
    <property type="match status" value="1"/>
</dbReference>
<dbReference type="Proteomes" id="UP000604241">
    <property type="component" value="Unassembled WGS sequence"/>
</dbReference>
<dbReference type="EMBL" id="JACSQV010000008">
    <property type="protein sequence ID" value="MBD7918790.1"/>
    <property type="molecule type" value="Genomic_DNA"/>
</dbReference>
<feature type="region of interest" description="Disordered" evidence="1">
    <location>
        <begin position="170"/>
        <end position="205"/>
    </location>
</feature>
<evidence type="ECO:0000313" key="4">
    <source>
        <dbReference type="Proteomes" id="UP000604241"/>
    </source>
</evidence>
<accession>A0ABR8QEJ2</accession>
<name>A0ABR8QEJ2_9CELL</name>
<feature type="region of interest" description="Disordered" evidence="1">
    <location>
        <begin position="57"/>
        <end position="87"/>
    </location>
</feature>
<evidence type="ECO:0000256" key="1">
    <source>
        <dbReference type="SAM" id="MobiDB-lite"/>
    </source>
</evidence>
<feature type="domain" description="Glycine zipper" evidence="2">
    <location>
        <begin position="85"/>
        <end position="127"/>
    </location>
</feature>
<comment type="caution">
    <text evidence="3">The sequence shown here is derived from an EMBL/GenBank/DDBJ whole genome shotgun (WGS) entry which is preliminary data.</text>
</comment>
<proteinExistence type="predicted"/>
<feature type="compositionally biased region" description="Polar residues" evidence="1">
    <location>
        <begin position="177"/>
        <end position="200"/>
    </location>
</feature>
<organism evidence="3 4">
    <name type="scientific">Cellulomonas avistercoris</name>
    <dbReference type="NCBI Taxonomy" id="2762242"/>
    <lineage>
        <taxon>Bacteria</taxon>
        <taxon>Bacillati</taxon>
        <taxon>Actinomycetota</taxon>
        <taxon>Actinomycetes</taxon>
        <taxon>Micrococcales</taxon>
        <taxon>Cellulomonadaceae</taxon>
        <taxon>Cellulomonas</taxon>
    </lineage>
</organism>
<reference evidence="3 4" key="1">
    <citation type="submission" date="2020-08" db="EMBL/GenBank/DDBJ databases">
        <title>A Genomic Blueprint of the Chicken Gut Microbiome.</title>
        <authorList>
            <person name="Gilroy R."/>
            <person name="Ravi A."/>
            <person name="Getino M."/>
            <person name="Pursley I."/>
            <person name="Horton D.L."/>
            <person name="Alikhan N.-F."/>
            <person name="Baker D."/>
            <person name="Gharbi K."/>
            <person name="Hall N."/>
            <person name="Watson M."/>
            <person name="Adriaenssens E.M."/>
            <person name="Foster-Nyarko E."/>
            <person name="Jarju S."/>
            <person name="Secka A."/>
            <person name="Antonio M."/>
            <person name="Oren A."/>
            <person name="Chaudhuri R."/>
            <person name="La Ragione R.M."/>
            <person name="Hildebrand F."/>
            <person name="Pallen M.J."/>
        </authorList>
    </citation>
    <scope>NUCLEOTIDE SEQUENCE [LARGE SCALE GENOMIC DNA]</scope>
    <source>
        <strain evidence="3 4">Sa3CUA2</strain>
    </source>
</reference>
<feature type="compositionally biased region" description="Basic and acidic residues" evidence="1">
    <location>
        <begin position="72"/>
        <end position="84"/>
    </location>
</feature>
<sequence length="304" mass="31134">MREGGRRMYATLQQHGQPPAHRTAARRARPGAGGSRAEQVLALQRAAGNRAVTALLTDLRAPASSPGTTDGRGLEDEGPTDDRTTGALVGGGLGALVGGVVGGPVGALVGGLGGALLGGTIGELMDAASQPLPVALRNGPGHRPIDEPATVGMSIDIALTSSTGVDADMASVEDSEQVSASLRHTGSYTSVPPGRSNNSGYMPGYPIPPDRHGEPRARVIDLADNHGGDGTMDREQLDTYRVPSAGIGETVVPASGYLIRRIITVSGTTVTFRLQKSPQAVTVNGFTTTAGPSPTQWEDVVVRP</sequence>
<gene>
    <name evidence="3" type="ORF">H9657_10955</name>
</gene>
<dbReference type="RefSeq" id="WP_191783280.1">
    <property type="nucleotide sequence ID" value="NZ_JACSQV010000008.1"/>
</dbReference>
<keyword evidence="4" id="KW-1185">Reference proteome</keyword>
<protein>
    <recommendedName>
        <fullName evidence="2">Glycine zipper domain-containing protein</fullName>
    </recommendedName>
</protein>
<feature type="region of interest" description="Disordered" evidence="1">
    <location>
        <begin position="13"/>
        <end position="37"/>
    </location>
</feature>